<dbReference type="EMBL" id="CP141261">
    <property type="protein sequence ID" value="WRL62864.1"/>
    <property type="molecule type" value="Genomic_DNA"/>
</dbReference>
<evidence type="ECO:0000313" key="2">
    <source>
        <dbReference type="Proteomes" id="UP001324287"/>
    </source>
</evidence>
<name>A0ABZ1AWM6_9ACTN</name>
<proteinExistence type="predicted"/>
<sequence>MALVQGPGPSVRGLGARGSFNWQTATRCCPARTWRTLTEEPEVITRAAAVAGS</sequence>
<gene>
    <name evidence="1" type="ORF">U6N30_23735</name>
</gene>
<dbReference type="RefSeq" id="WP_324274213.1">
    <property type="nucleotide sequence ID" value="NZ_CP141261.1"/>
</dbReference>
<evidence type="ECO:0000313" key="1">
    <source>
        <dbReference type="EMBL" id="WRL62864.1"/>
    </source>
</evidence>
<protein>
    <submittedName>
        <fullName evidence="1">Uncharacterized protein</fullName>
    </submittedName>
</protein>
<keyword evidence="2" id="KW-1185">Reference proteome</keyword>
<accession>A0ABZ1AWM6</accession>
<organism evidence="1 2">
    <name type="scientific">Blastococcus brunescens</name>
    <dbReference type="NCBI Taxonomy" id="1564165"/>
    <lineage>
        <taxon>Bacteria</taxon>
        <taxon>Bacillati</taxon>
        <taxon>Actinomycetota</taxon>
        <taxon>Actinomycetes</taxon>
        <taxon>Geodermatophilales</taxon>
        <taxon>Geodermatophilaceae</taxon>
        <taxon>Blastococcus</taxon>
    </lineage>
</organism>
<reference evidence="1 2" key="1">
    <citation type="submission" date="2023-12" db="EMBL/GenBank/DDBJ databases">
        <title>Blastococcus brunescens sp. nov., an actonobacterium isolated from sandstone collected in sahara desert.</title>
        <authorList>
            <person name="Gtari M."/>
            <person name="Ghodhbane F."/>
        </authorList>
    </citation>
    <scope>NUCLEOTIDE SEQUENCE [LARGE SCALE GENOMIC DNA]</scope>
    <source>
        <strain evidence="1 2">BMG 8361</strain>
    </source>
</reference>
<dbReference type="Proteomes" id="UP001324287">
    <property type="component" value="Chromosome"/>
</dbReference>